<comment type="pathway">
    <text evidence="2">Siderophore biosynthesis.</text>
</comment>
<keyword evidence="6" id="KW-0274">FAD</keyword>
<accession>A0A5C3MMZ1</accession>
<evidence type="ECO:0000256" key="2">
    <source>
        <dbReference type="ARBA" id="ARBA00004924"/>
    </source>
</evidence>
<gene>
    <name evidence="12" type="ORF">BDQ12DRAFT_676346</name>
</gene>
<dbReference type="GO" id="GO:0004497">
    <property type="term" value="F:monooxygenase activity"/>
    <property type="evidence" value="ECO:0007669"/>
    <property type="project" value="UniProtKB-KW"/>
</dbReference>
<protein>
    <recommendedName>
        <fullName evidence="4">L-ornithine N(5)-monooxygenase [NAD(P)H]</fullName>
        <ecNumber evidence="4">1.14.13.196</ecNumber>
    </recommendedName>
</protein>
<feature type="region of interest" description="Disordered" evidence="11">
    <location>
        <begin position="436"/>
        <end position="485"/>
    </location>
</feature>
<dbReference type="PANTHER" id="PTHR42802">
    <property type="entry name" value="MONOOXYGENASE"/>
    <property type="match status" value="1"/>
</dbReference>
<evidence type="ECO:0000256" key="3">
    <source>
        <dbReference type="ARBA" id="ARBA00007588"/>
    </source>
</evidence>
<evidence type="ECO:0000256" key="8">
    <source>
        <dbReference type="ARBA" id="ARBA00023002"/>
    </source>
</evidence>
<dbReference type="Proteomes" id="UP000308652">
    <property type="component" value="Unassembled WGS sequence"/>
</dbReference>
<comment type="catalytic activity">
    <reaction evidence="9">
        <text>L-ornithine + NADPH + O2 = N(5)-hydroxy-L-ornithine + NADP(+) + H2O</text>
        <dbReference type="Rhea" id="RHEA:41508"/>
        <dbReference type="ChEBI" id="CHEBI:15377"/>
        <dbReference type="ChEBI" id="CHEBI:15379"/>
        <dbReference type="ChEBI" id="CHEBI:46911"/>
        <dbReference type="ChEBI" id="CHEBI:57783"/>
        <dbReference type="ChEBI" id="CHEBI:58349"/>
        <dbReference type="ChEBI" id="CHEBI:78275"/>
        <dbReference type="EC" id="1.14.13.196"/>
    </reaction>
</comment>
<dbReference type="STRING" id="68775.A0A5C3MMZ1"/>
<evidence type="ECO:0000256" key="7">
    <source>
        <dbReference type="ARBA" id="ARBA00022857"/>
    </source>
</evidence>
<comment type="catalytic activity">
    <reaction evidence="10">
        <text>L-ornithine + NADH + O2 = N(5)-hydroxy-L-ornithine + NAD(+) + H2O</text>
        <dbReference type="Rhea" id="RHEA:41512"/>
        <dbReference type="ChEBI" id="CHEBI:15377"/>
        <dbReference type="ChEBI" id="CHEBI:15379"/>
        <dbReference type="ChEBI" id="CHEBI:46911"/>
        <dbReference type="ChEBI" id="CHEBI:57540"/>
        <dbReference type="ChEBI" id="CHEBI:57945"/>
        <dbReference type="ChEBI" id="CHEBI:78275"/>
        <dbReference type="EC" id="1.14.13.196"/>
    </reaction>
</comment>
<proteinExistence type="inferred from homology"/>
<dbReference type="GO" id="GO:0006879">
    <property type="term" value="P:intracellular iron ion homeostasis"/>
    <property type="evidence" value="ECO:0007669"/>
    <property type="project" value="TreeGrafter"/>
</dbReference>
<evidence type="ECO:0000256" key="1">
    <source>
        <dbReference type="ARBA" id="ARBA00001974"/>
    </source>
</evidence>
<evidence type="ECO:0000256" key="11">
    <source>
        <dbReference type="SAM" id="MobiDB-lite"/>
    </source>
</evidence>
<dbReference type="OrthoDB" id="3519933at2759"/>
<dbReference type="SUPFAM" id="SSF51905">
    <property type="entry name" value="FAD/NAD(P)-binding domain"/>
    <property type="match status" value="1"/>
</dbReference>
<evidence type="ECO:0000313" key="12">
    <source>
        <dbReference type="EMBL" id="TFK42521.1"/>
    </source>
</evidence>
<sequence>MSSAAPQEVYDLIGLGFGPANIAIAAALTETWNTSSESSNPVKKTLFIERHDKFRWHPGMLLPDARMQISFMKDLATLRNPQSQYTFLSYLYSQDRLINFINRGSTIPTRKEYADYLAWAAQRVQDNGVNVLFGHVVTDLREGQNGTIGVHFTSVATGEHRVVLTRDLIISPGGSPLIPKVLSPLVKHPKVLHSSAYCITIGPILDSLAKQARALRIAVVGSGQSAAEVTLDLRQRLGVIPTTGSCHEVDMIIRKGSLKPSDDSPFANEIFDPASTDAWYSMPSKRVRETTLREYKTTNYGVVNPRTLEVLYEVIYDQKLNDGIESRTGTKAAAAEALINIRPYSSIASIDVTSSDKKSTSCDLLLSTEDANPANAIAQESFLISSQHIINRASSERTYDAIVYATGYQRSYWIDLLKNSGIGKYFGLQPSSSSVILSPTSEQPPSTPCFSESRSEIPSSETSSSTSSTISTPLTSPEPSMFGSTHLEPCAPQEVYISRNYRLLPTPIEDEQGNRTTLLPRIYLQGVEEATHGLSDTLLSVLGVRAGEVLEDICNRQMD</sequence>
<feature type="compositionally biased region" description="Low complexity" evidence="11">
    <location>
        <begin position="456"/>
        <end position="480"/>
    </location>
</feature>
<keyword evidence="12" id="KW-0503">Monooxygenase</keyword>
<evidence type="ECO:0000313" key="13">
    <source>
        <dbReference type="Proteomes" id="UP000308652"/>
    </source>
</evidence>
<comment type="similarity">
    <text evidence="3">Belongs to the lysine N(6)-hydroxylase/L-ornithine N(5)-oxygenase family.</text>
</comment>
<evidence type="ECO:0000256" key="10">
    <source>
        <dbReference type="ARBA" id="ARBA00049248"/>
    </source>
</evidence>
<dbReference type="PANTHER" id="PTHR42802:SF1">
    <property type="entry name" value="L-ORNITHINE N(5)-MONOOXYGENASE"/>
    <property type="match status" value="1"/>
</dbReference>
<reference evidence="12 13" key="1">
    <citation type="journal article" date="2019" name="Nat. Ecol. Evol.">
        <title>Megaphylogeny resolves global patterns of mushroom evolution.</title>
        <authorList>
            <person name="Varga T."/>
            <person name="Krizsan K."/>
            <person name="Foldi C."/>
            <person name="Dima B."/>
            <person name="Sanchez-Garcia M."/>
            <person name="Sanchez-Ramirez S."/>
            <person name="Szollosi G.J."/>
            <person name="Szarkandi J.G."/>
            <person name="Papp V."/>
            <person name="Albert L."/>
            <person name="Andreopoulos W."/>
            <person name="Angelini C."/>
            <person name="Antonin V."/>
            <person name="Barry K.W."/>
            <person name="Bougher N.L."/>
            <person name="Buchanan P."/>
            <person name="Buyck B."/>
            <person name="Bense V."/>
            <person name="Catcheside P."/>
            <person name="Chovatia M."/>
            <person name="Cooper J."/>
            <person name="Damon W."/>
            <person name="Desjardin D."/>
            <person name="Finy P."/>
            <person name="Geml J."/>
            <person name="Haridas S."/>
            <person name="Hughes K."/>
            <person name="Justo A."/>
            <person name="Karasinski D."/>
            <person name="Kautmanova I."/>
            <person name="Kiss B."/>
            <person name="Kocsube S."/>
            <person name="Kotiranta H."/>
            <person name="LaButti K.M."/>
            <person name="Lechner B.E."/>
            <person name="Liimatainen K."/>
            <person name="Lipzen A."/>
            <person name="Lukacs Z."/>
            <person name="Mihaltcheva S."/>
            <person name="Morgado L.N."/>
            <person name="Niskanen T."/>
            <person name="Noordeloos M.E."/>
            <person name="Ohm R.A."/>
            <person name="Ortiz-Santana B."/>
            <person name="Ovrebo C."/>
            <person name="Racz N."/>
            <person name="Riley R."/>
            <person name="Savchenko A."/>
            <person name="Shiryaev A."/>
            <person name="Soop K."/>
            <person name="Spirin V."/>
            <person name="Szebenyi C."/>
            <person name="Tomsovsky M."/>
            <person name="Tulloss R.E."/>
            <person name="Uehling J."/>
            <person name="Grigoriev I.V."/>
            <person name="Vagvolgyi C."/>
            <person name="Papp T."/>
            <person name="Martin F.M."/>
            <person name="Miettinen O."/>
            <person name="Hibbett D.S."/>
            <person name="Nagy L.G."/>
        </authorList>
    </citation>
    <scope>NUCLEOTIDE SEQUENCE [LARGE SCALE GENOMIC DNA]</scope>
    <source>
        <strain evidence="12 13">CBS 166.37</strain>
    </source>
</reference>
<dbReference type="EMBL" id="ML213592">
    <property type="protein sequence ID" value="TFK42521.1"/>
    <property type="molecule type" value="Genomic_DNA"/>
</dbReference>
<comment type="cofactor">
    <cofactor evidence="1">
        <name>FAD</name>
        <dbReference type="ChEBI" id="CHEBI:57692"/>
    </cofactor>
</comment>
<dbReference type="InterPro" id="IPR036188">
    <property type="entry name" value="FAD/NAD-bd_sf"/>
</dbReference>
<dbReference type="AlphaFoldDB" id="A0A5C3MMZ1"/>
<keyword evidence="5" id="KW-0285">Flavoprotein</keyword>
<evidence type="ECO:0000256" key="5">
    <source>
        <dbReference type="ARBA" id="ARBA00022630"/>
    </source>
</evidence>
<dbReference type="Gene3D" id="3.50.50.60">
    <property type="entry name" value="FAD/NAD(P)-binding domain"/>
    <property type="match status" value="1"/>
</dbReference>
<evidence type="ECO:0000256" key="4">
    <source>
        <dbReference type="ARBA" id="ARBA00012881"/>
    </source>
</evidence>
<evidence type="ECO:0000256" key="6">
    <source>
        <dbReference type="ARBA" id="ARBA00022827"/>
    </source>
</evidence>
<keyword evidence="7" id="KW-0521">NADP</keyword>
<name>A0A5C3MMZ1_9AGAR</name>
<dbReference type="EC" id="1.14.13.196" evidence="4"/>
<dbReference type="InterPro" id="IPR025700">
    <property type="entry name" value="Lys/Orn_oxygenase"/>
</dbReference>
<keyword evidence="13" id="KW-1185">Reference proteome</keyword>
<dbReference type="Pfam" id="PF13434">
    <property type="entry name" value="Lys_Orn_oxgnase"/>
    <property type="match status" value="1"/>
</dbReference>
<keyword evidence="8" id="KW-0560">Oxidoreductase</keyword>
<evidence type="ECO:0000256" key="9">
    <source>
        <dbReference type="ARBA" id="ARBA00047598"/>
    </source>
</evidence>
<organism evidence="12 13">
    <name type="scientific">Crucibulum laeve</name>
    <dbReference type="NCBI Taxonomy" id="68775"/>
    <lineage>
        <taxon>Eukaryota</taxon>
        <taxon>Fungi</taxon>
        <taxon>Dikarya</taxon>
        <taxon>Basidiomycota</taxon>
        <taxon>Agaricomycotina</taxon>
        <taxon>Agaricomycetes</taxon>
        <taxon>Agaricomycetidae</taxon>
        <taxon>Agaricales</taxon>
        <taxon>Agaricineae</taxon>
        <taxon>Nidulariaceae</taxon>
        <taxon>Crucibulum</taxon>
    </lineage>
</organism>